<dbReference type="EMBL" id="MDTQ01000001">
    <property type="protein sequence ID" value="ODC03347.1"/>
    <property type="molecule type" value="Genomic_DNA"/>
</dbReference>
<accession>A0A1E2V8P2</accession>
<dbReference type="STRING" id="197479.BFW38_07095"/>
<reference evidence="1 2" key="1">
    <citation type="submission" date="2016-08" db="EMBL/GenBank/DDBJ databases">
        <authorList>
            <person name="Seilhamer J.J."/>
        </authorList>
    </citation>
    <scope>NUCLEOTIDE SEQUENCE [LARGE SCALE GENOMIC DNA]</scope>
    <source>
        <strain evidence="1 2">PH27A</strain>
    </source>
</reference>
<dbReference type="Proteomes" id="UP000094291">
    <property type="component" value="Unassembled WGS sequence"/>
</dbReference>
<proteinExistence type="predicted"/>
<organism evidence="1 2">
    <name type="scientific">Terasakiispira papahanaumokuakeensis</name>
    <dbReference type="NCBI Taxonomy" id="197479"/>
    <lineage>
        <taxon>Bacteria</taxon>
        <taxon>Pseudomonadati</taxon>
        <taxon>Pseudomonadota</taxon>
        <taxon>Gammaproteobacteria</taxon>
        <taxon>Oceanospirillales</taxon>
        <taxon>Terasakiispira</taxon>
    </lineage>
</organism>
<protein>
    <submittedName>
        <fullName evidence="1">Uncharacterized protein</fullName>
    </submittedName>
</protein>
<evidence type="ECO:0000313" key="2">
    <source>
        <dbReference type="Proteomes" id="UP000094291"/>
    </source>
</evidence>
<gene>
    <name evidence="1" type="ORF">BFW38_07095</name>
</gene>
<comment type="caution">
    <text evidence="1">The sequence shown here is derived from an EMBL/GenBank/DDBJ whole genome shotgun (WGS) entry which is preliminary data.</text>
</comment>
<dbReference type="AlphaFoldDB" id="A0A1E2V8P2"/>
<evidence type="ECO:0000313" key="1">
    <source>
        <dbReference type="EMBL" id="ODC03347.1"/>
    </source>
</evidence>
<name>A0A1E2V8P2_9GAMM</name>
<dbReference type="InterPro" id="IPR018772">
    <property type="entry name" value="Transcription_activator_HlyU"/>
</dbReference>
<keyword evidence="2" id="KW-1185">Reference proteome</keyword>
<dbReference type="OrthoDB" id="9800971at2"/>
<sequence>MGFFDWLTGKHKDRNAPETVVEGIAYNGYMIYPIPAQQGNSYRVSGRICQEVEGEEPRTYHFERSDLLPSKAQAHELMLMKAKRFIDERGDQMFNDPS</sequence>
<dbReference type="RefSeq" id="WP_068997763.1">
    <property type="nucleotide sequence ID" value="NZ_MDTQ01000001.1"/>
</dbReference>
<dbReference type="Pfam" id="PF10115">
    <property type="entry name" value="HlyU"/>
    <property type="match status" value="1"/>
</dbReference>